<accession>A0A3L6TP46</accession>
<keyword evidence="3" id="KW-1185">Reference proteome</keyword>
<proteinExistence type="predicted"/>
<dbReference type="AlphaFoldDB" id="A0A3L6TP46"/>
<dbReference type="STRING" id="4540.A0A3L6TP46"/>
<evidence type="ECO:0000313" key="3">
    <source>
        <dbReference type="Proteomes" id="UP000275267"/>
    </source>
</evidence>
<sequence length="163" mass="17962">MYVLPARFDASDEEMKAVEKLISGTEIDLGELESRSSKPATYPEGLLPEMLFEASTIIVTIPALKIELDLCALELNWILIEKEQRSRNAVYFSKEKSRKATPRPAPSQQSADVPSAGHGDVIPPEQQLDALLLHPNPENNPRSTTTQPSQKAKNQEGNKKAVA</sequence>
<comment type="caution">
    <text evidence="2">The sequence shown here is derived from an EMBL/GenBank/DDBJ whole genome shotgun (WGS) entry which is preliminary data.</text>
</comment>
<dbReference type="OrthoDB" id="329139at2759"/>
<reference evidence="3" key="1">
    <citation type="journal article" date="2019" name="Nat. Commun.">
        <title>The genome of broomcorn millet.</title>
        <authorList>
            <person name="Zou C."/>
            <person name="Miki D."/>
            <person name="Li D."/>
            <person name="Tang Q."/>
            <person name="Xiao L."/>
            <person name="Rajput S."/>
            <person name="Deng P."/>
            <person name="Jia W."/>
            <person name="Huang R."/>
            <person name="Zhang M."/>
            <person name="Sun Y."/>
            <person name="Hu J."/>
            <person name="Fu X."/>
            <person name="Schnable P.S."/>
            <person name="Li F."/>
            <person name="Zhang H."/>
            <person name="Feng B."/>
            <person name="Zhu X."/>
            <person name="Liu R."/>
            <person name="Schnable J.C."/>
            <person name="Zhu J.-K."/>
            <person name="Zhang H."/>
        </authorList>
    </citation>
    <scope>NUCLEOTIDE SEQUENCE [LARGE SCALE GENOMIC DNA]</scope>
</reference>
<feature type="region of interest" description="Disordered" evidence="1">
    <location>
        <begin position="90"/>
        <end position="163"/>
    </location>
</feature>
<organism evidence="2 3">
    <name type="scientific">Panicum miliaceum</name>
    <name type="common">Proso millet</name>
    <name type="synonym">Broomcorn millet</name>
    <dbReference type="NCBI Taxonomy" id="4540"/>
    <lineage>
        <taxon>Eukaryota</taxon>
        <taxon>Viridiplantae</taxon>
        <taxon>Streptophyta</taxon>
        <taxon>Embryophyta</taxon>
        <taxon>Tracheophyta</taxon>
        <taxon>Spermatophyta</taxon>
        <taxon>Magnoliopsida</taxon>
        <taxon>Liliopsida</taxon>
        <taxon>Poales</taxon>
        <taxon>Poaceae</taxon>
        <taxon>PACMAD clade</taxon>
        <taxon>Panicoideae</taxon>
        <taxon>Panicodae</taxon>
        <taxon>Paniceae</taxon>
        <taxon>Panicinae</taxon>
        <taxon>Panicum</taxon>
        <taxon>Panicum sect. Panicum</taxon>
    </lineage>
</organism>
<protein>
    <submittedName>
        <fullName evidence="2">EKC/KEOPS complex subunit TPRKB</fullName>
    </submittedName>
</protein>
<dbReference type="Proteomes" id="UP000275267">
    <property type="component" value="Unassembled WGS sequence"/>
</dbReference>
<feature type="compositionally biased region" description="Polar residues" evidence="1">
    <location>
        <begin position="137"/>
        <end position="152"/>
    </location>
</feature>
<gene>
    <name evidence="2" type="ORF">C2845_PM01G26110</name>
</gene>
<feature type="compositionally biased region" description="Basic and acidic residues" evidence="1">
    <location>
        <begin position="153"/>
        <end position="163"/>
    </location>
</feature>
<evidence type="ECO:0000313" key="2">
    <source>
        <dbReference type="EMBL" id="RLN41952.1"/>
    </source>
</evidence>
<evidence type="ECO:0000256" key="1">
    <source>
        <dbReference type="SAM" id="MobiDB-lite"/>
    </source>
</evidence>
<name>A0A3L6TP46_PANMI</name>
<dbReference type="EMBL" id="PQIB02000001">
    <property type="protein sequence ID" value="RLN41952.1"/>
    <property type="molecule type" value="Genomic_DNA"/>
</dbReference>